<evidence type="ECO:0000256" key="5">
    <source>
        <dbReference type="ARBA" id="ARBA00022989"/>
    </source>
</evidence>
<feature type="transmembrane region" description="Helical" evidence="10">
    <location>
        <begin position="181"/>
        <end position="203"/>
    </location>
</feature>
<feature type="domain" description="Sodium/calcium exchanger membrane region" evidence="11">
    <location>
        <begin position="447"/>
        <end position="597"/>
    </location>
</feature>
<dbReference type="GO" id="GO:0008324">
    <property type="term" value="F:monoatomic cation transmembrane transporter activity"/>
    <property type="evidence" value="ECO:0007669"/>
    <property type="project" value="TreeGrafter"/>
</dbReference>
<evidence type="ECO:0000256" key="6">
    <source>
        <dbReference type="ARBA" id="ARBA00023053"/>
    </source>
</evidence>
<keyword evidence="3" id="KW-0050">Antiport</keyword>
<evidence type="ECO:0000313" key="13">
    <source>
        <dbReference type="Proteomes" id="UP001420932"/>
    </source>
</evidence>
<dbReference type="Gene3D" id="1.20.1420.30">
    <property type="entry name" value="NCX, central ion-binding region"/>
    <property type="match status" value="2"/>
</dbReference>
<sequence length="608" mass="66651">MALQSSQNYSSNKKFTFFLNTSFLFILSFYLVITLVPHTTNSHNFNRNNHLQSHDDESNNTDGCSGIHEFHDYQSKCDYVRSNKACASDGYIDYLHLFYCNCGRYLSLGYTILLLWLLVLFYLLGNTAAIYFCSSLESLSSFLKLSPTIAGVTLLSLGNGAPDVFSSLVSFTKAGTADVGLNSVLGGALFVSTVVVGIISIAIGPRQVPVDKPGFIRDVVFFLLALASLLLIVIIGKVNLWGALGFLSLYFVYVFIVWASHPCKEGASHKLHNILPITRTLLFAGEQAEGLDRGELRVPLLAFISEGDDEKPVLKGEDRDQGINEDFDKGTAKWYWCISLDSLSKHWDCFARFLYILELPLYLPRRLTIPVVSEEKWSKPFAVASVTFAPILLATLWNSYMGNMGSRESLIVFLITALIGLALGTTVFLATEMSNPPRRCLFPWLGGGFLMSVTWTYIIAEELVALLVSLGTILGISPSILGLTLLAWGNSLGDLITNVAMSVNGEADNVQIAISGCYAGPIFNTIIGLGLSLVFSSWSNYPSSFVIPSDPYIFETLGFLAGGLLWALIILPRKDGKPDRILGGGLLAIYMCFLSVRLSQILAVVPLN</sequence>
<comment type="subcellular location">
    <subcellularLocation>
        <location evidence="1">Membrane</location>
        <topology evidence="1">Multi-pass membrane protein</topology>
    </subcellularLocation>
</comment>
<keyword evidence="4 10" id="KW-0812">Transmembrane</keyword>
<evidence type="ECO:0000259" key="11">
    <source>
        <dbReference type="Pfam" id="PF01699"/>
    </source>
</evidence>
<dbReference type="GO" id="GO:0016020">
    <property type="term" value="C:membrane"/>
    <property type="evidence" value="ECO:0007669"/>
    <property type="project" value="UniProtKB-SubCell"/>
</dbReference>
<feature type="transmembrane region" description="Helical" evidence="10">
    <location>
        <begin position="241"/>
        <end position="260"/>
    </location>
</feature>
<keyword evidence="8" id="KW-0406">Ion transport</keyword>
<evidence type="ECO:0000256" key="9">
    <source>
        <dbReference type="ARBA" id="ARBA00038187"/>
    </source>
</evidence>
<reference evidence="12 13" key="1">
    <citation type="submission" date="2024-01" db="EMBL/GenBank/DDBJ databases">
        <title>Genome assemblies of Stephania.</title>
        <authorList>
            <person name="Yang L."/>
        </authorList>
    </citation>
    <scope>NUCLEOTIDE SEQUENCE [LARGE SCALE GENOMIC DNA]</scope>
    <source>
        <strain evidence="12">YNDBR</strain>
        <tissue evidence="12">Leaf</tissue>
    </source>
</reference>
<comment type="caution">
    <text evidence="12">The sequence shown here is derived from an EMBL/GenBank/DDBJ whole genome shotgun (WGS) entry which is preliminary data.</text>
</comment>
<feature type="transmembrane region" description="Helical" evidence="10">
    <location>
        <begin position="145"/>
        <end position="161"/>
    </location>
</feature>
<keyword evidence="8" id="KW-0739">Sodium transport</keyword>
<dbReference type="EMBL" id="JBBNAF010000010">
    <property type="protein sequence ID" value="KAK9106538.1"/>
    <property type="molecule type" value="Genomic_DNA"/>
</dbReference>
<keyword evidence="7 10" id="KW-0472">Membrane</keyword>
<evidence type="ECO:0000256" key="2">
    <source>
        <dbReference type="ARBA" id="ARBA00022448"/>
    </source>
</evidence>
<name>A0AAP0FJ54_9MAGN</name>
<gene>
    <name evidence="12" type="ORF">Syun_022549</name>
</gene>
<evidence type="ECO:0000256" key="8">
    <source>
        <dbReference type="ARBA" id="ARBA00023201"/>
    </source>
</evidence>
<feature type="transmembrane region" description="Helical" evidence="10">
    <location>
        <begin position="381"/>
        <end position="398"/>
    </location>
</feature>
<dbReference type="InterPro" id="IPR004837">
    <property type="entry name" value="NaCa_Exmemb"/>
</dbReference>
<evidence type="ECO:0000256" key="7">
    <source>
        <dbReference type="ARBA" id="ARBA00023136"/>
    </source>
</evidence>
<dbReference type="InterPro" id="IPR051359">
    <property type="entry name" value="CaCA_antiporter"/>
</dbReference>
<feature type="domain" description="Sodium/calcium exchanger membrane region" evidence="11">
    <location>
        <begin position="114"/>
        <end position="258"/>
    </location>
</feature>
<feature type="transmembrane region" description="Helical" evidence="10">
    <location>
        <begin position="215"/>
        <end position="235"/>
    </location>
</feature>
<keyword evidence="6" id="KW-0915">Sodium</keyword>
<dbReference type="AlphaFoldDB" id="A0AAP0FJ54"/>
<feature type="transmembrane region" description="Helical" evidence="10">
    <location>
        <begin position="410"/>
        <end position="429"/>
    </location>
</feature>
<feature type="transmembrane region" description="Helical" evidence="10">
    <location>
        <begin position="552"/>
        <end position="571"/>
    </location>
</feature>
<keyword evidence="5 10" id="KW-1133">Transmembrane helix</keyword>
<comment type="similarity">
    <text evidence="9">Belongs to the Ca(2+):cation antiporter (CaCA) (TC 2.A.19) family. Cation/calcium exchanger (CCX) subfamily.</text>
</comment>
<feature type="transmembrane region" description="Helical" evidence="10">
    <location>
        <begin position="466"/>
        <end position="489"/>
    </location>
</feature>
<dbReference type="InterPro" id="IPR044880">
    <property type="entry name" value="NCX_ion-bd_dom_sf"/>
</dbReference>
<dbReference type="Proteomes" id="UP001420932">
    <property type="component" value="Unassembled WGS sequence"/>
</dbReference>
<accession>A0AAP0FJ54</accession>
<keyword evidence="2" id="KW-0813">Transport</keyword>
<organism evidence="12 13">
    <name type="scientific">Stephania yunnanensis</name>
    <dbReference type="NCBI Taxonomy" id="152371"/>
    <lineage>
        <taxon>Eukaryota</taxon>
        <taxon>Viridiplantae</taxon>
        <taxon>Streptophyta</taxon>
        <taxon>Embryophyta</taxon>
        <taxon>Tracheophyta</taxon>
        <taxon>Spermatophyta</taxon>
        <taxon>Magnoliopsida</taxon>
        <taxon>Ranunculales</taxon>
        <taxon>Menispermaceae</taxon>
        <taxon>Menispermoideae</taxon>
        <taxon>Cissampelideae</taxon>
        <taxon>Stephania</taxon>
    </lineage>
</organism>
<evidence type="ECO:0000256" key="4">
    <source>
        <dbReference type="ARBA" id="ARBA00022692"/>
    </source>
</evidence>
<evidence type="ECO:0000313" key="12">
    <source>
        <dbReference type="EMBL" id="KAK9106538.1"/>
    </source>
</evidence>
<keyword evidence="13" id="KW-1185">Reference proteome</keyword>
<feature type="transmembrane region" description="Helical" evidence="10">
    <location>
        <begin position="583"/>
        <end position="605"/>
    </location>
</feature>
<evidence type="ECO:0000256" key="1">
    <source>
        <dbReference type="ARBA" id="ARBA00004141"/>
    </source>
</evidence>
<evidence type="ECO:0000256" key="10">
    <source>
        <dbReference type="SAM" id="Phobius"/>
    </source>
</evidence>
<protein>
    <recommendedName>
        <fullName evidence="11">Sodium/calcium exchanger membrane region domain-containing protein</fullName>
    </recommendedName>
</protein>
<feature type="transmembrane region" description="Helical" evidence="10">
    <location>
        <begin position="15"/>
        <end position="36"/>
    </location>
</feature>
<feature type="transmembrane region" description="Helical" evidence="10">
    <location>
        <begin position="113"/>
        <end position="133"/>
    </location>
</feature>
<dbReference type="PANTHER" id="PTHR12266:SF36">
    <property type="entry name" value="OS10G0436900 PROTEIN"/>
    <property type="match status" value="1"/>
</dbReference>
<dbReference type="PANTHER" id="PTHR12266">
    <property type="entry name" value="NA+/CA2+ K+ INDEPENDENT EXCHANGER"/>
    <property type="match status" value="1"/>
</dbReference>
<dbReference type="GO" id="GO:0006814">
    <property type="term" value="P:sodium ion transport"/>
    <property type="evidence" value="ECO:0007669"/>
    <property type="project" value="UniProtKB-KW"/>
</dbReference>
<dbReference type="Pfam" id="PF01699">
    <property type="entry name" value="Na_Ca_ex"/>
    <property type="match status" value="2"/>
</dbReference>
<dbReference type="GO" id="GO:0015297">
    <property type="term" value="F:antiporter activity"/>
    <property type="evidence" value="ECO:0007669"/>
    <property type="project" value="UniProtKB-KW"/>
</dbReference>
<proteinExistence type="inferred from homology"/>
<feature type="transmembrane region" description="Helical" evidence="10">
    <location>
        <begin position="441"/>
        <end position="460"/>
    </location>
</feature>
<evidence type="ECO:0000256" key="3">
    <source>
        <dbReference type="ARBA" id="ARBA00022449"/>
    </source>
</evidence>